<evidence type="ECO:0000256" key="1">
    <source>
        <dbReference type="SAM" id="Phobius"/>
    </source>
</evidence>
<accession>A0A2W5NA77</accession>
<organism evidence="2 3">
    <name type="scientific">Rhodovulum sulfidophilum</name>
    <name type="common">Rhodobacter sulfidophilus</name>
    <dbReference type="NCBI Taxonomy" id="35806"/>
    <lineage>
        <taxon>Bacteria</taxon>
        <taxon>Pseudomonadati</taxon>
        <taxon>Pseudomonadota</taxon>
        <taxon>Alphaproteobacteria</taxon>
        <taxon>Rhodobacterales</taxon>
        <taxon>Paracoccaceae</taxon>
        <taxon>Rhodovulum</taxon>
    </lineage>
</organism>
<feature type="transmembrane region" description="Helical" evidence="1">
    <location>
        <begin position="80"/>
        <end position="107"/>
    </location>
</feature>
<dbReference type="Proteomes" id="UP000249185">
    <property type="component" value="Unassembled WGS sequence"/>
</dbReference>
<sequence length="193" mass="21163">MAADLDRLSLIQTFRSDARLFRERVEAEIKPAFEAAAKDLLAEADRGLGFLERQGEPSGKAGILGRLGALRDPLETVTEVAVPVAGIGAGLFLIFGYAITTTASFLFAPATSVNRLLLLVGIAAVAVWSYRLLSAPRRRLQKKRSRILRRYDSFIRSEIAPDDAKAYPNALAPRLIEAIRRRAEEAEARLSDA</sequence>
<protein>
    <submittedName>
        <fullName evidence="2">Uncharacterized protein</fullName>
    </submittedName>
</protein>
<proteinExistence type="predicted"/>
<reference evidence="2 3" key="1">
    <citation type="submission" date="2017-08" db="EMBL/GenBank/DDBJ databases">
        <title>Infants hospitalized years apart are colonized by the same room-sourced microbial strains.</title>
        <authorList>
            <person name="Brooks B."/>
            <person name="Olm M.R."/>
            <person name="Firek B.A."/>
            <person name="Baker R."/>
            <person name="Thomas B.C."/>
            <person name="Morowitz M.J."/>
            <person name="Banfield J.F."/>
        </authorList>
    </citation>
    <scope>NUCLEOTIDE SEQUENCE [LARGE SCALE GENOMIC DNA]</scope>
    <source>
        <strain evidence="2">S2_005_002_R2_34</strain>
    </source>
</reference>
<keyword evidence="1" id="KW-0472">Membrane</keyword>
<gene>
    <name evidence="2" type="ORF">DI556_07550</name>
</gene>
<keyword evidence="1" id="KW-1133">Transmembrane helix</keyword>
<evidence type="ECO:0000313" key="3">
    <source>
        <dbReference type="Proteomes" id="UP000249185"/>
    </source>
</evidence>
<comment type="caution">
    <text evidence="2">The sequence shown here is derived from an EMBL/GenBank/DDBJ whole genome shotgun (WGS) entry which is preliminary data.</text>
</comment>
<evidence type="ECO:0000313" key="2">
    <source>
        <dbReference type="EMBL" id="PZQ50401.1"/>
    </source>
</evidence>
<feature type="transmembrane region" description="Helical" evidence="1">
    <location>
        <begin position="113"/>
        <end position="133"/>
    </location>
</feature>
<dbReference type="AlphaFoldDB" id="A0A2W5NA77"/>
<keyword evidence="1" id="KW-0812">Transmembrane</keyword>
<dbReference type="EMBL" id="QFPW01000004">
    <property type="protein sequence ID" value="PZQ50401.1"/>
    <property type="molecule type" value="Genomic_DNA"/>
</dbReference>
<name>A0A2W5NA77_RHOSU</name>